<dbReference type="Pfam" id="PF02502">
    <property type="entry name" value="LacAB_rpiB"/>
    <property type="match status" value="1"/>
</dbReference>
<reference evidence="4 5" key="1">
    <citation type="journal article" date="2015" name="Int. J. Syst. Evol. Microbiol.">
        <title>Erythrobacter atlanticus sp. nov., a bacterium from ocean sediment able to degrade polycyclic aromatic hydrocarbons.</title>
        <authorList>
            <person name="Zhuang L."/>
            <person name="Liu Y."/>
            <person name="Wang L."/>
            <person name="Wang W."/>
            <person name="Shao Z."/>
        </authorList>
    </citation>
    <scope>NUCLEOTIDE SEQUENCE [LARGE SCALE GENOMIC DNA]</scope>
    <source>
        <strain evidence="5">s21-N3</strain>
    </source>
</reference>
<evidence type="ECO:0000256" key="2">
    <source>
        <dbReference type="PIRSR" id="PIRSR005384-1"/>
    </source>
</evidence>
<reference evidence="5" key="2">
    <citation type="submission" date="2015-04" db="EMBL/GenBank/DDBJ databases">
        <title>The complete genome sequence of Erythrobacter sp. s21-N3.</title>
        <authorList>
            <person name="Zhuang L."/>
            <person name="Liu Y."/>
            <person name="Shao Z."/>
        </authorList>
    </citation>
    <scope>NUCLEOTIDE SEQUENCE [LARGE SCALE GENOMIC DNA]</scope>
    <source>
        <strain evidence="5">s21-N3</strain>
    </source>
</reference>
<protein>
    <submittedName>
        <fullName evidence="4">Ribose 5-phosphate isomerase</fullName>
    </submittedName>
</protein>
<accession>A0A0H4VF77</accession>
<comment type="similarity">
    <text evidence="1">Belongs to the LacAB/RpiB family.</text>
</comment>
<dbReference type="NCBIfam" id="TIGR00689">
    <property type="entry name" value="rpiB_lacA_lacB"/>
    <property type="match status" value="1"/>
</dbReference>
<name>A0A0H4VF77_9SPHN</name>
<feature type="active site" description="Proton acceptor" evidence="2">
    <location>
        <position position="69"/>
    </location>
</feature>
<feature type="binding site" evidence="3">
    <location>
        <position position="113"/>
    </location>
    <ligand>
        <name>D-ribulose 5-phosphate</name>
        <dbReference type="ChEBI" id="CHEBI:58121"/>
    </ligand>
</feature>
<evidence type="ECO:0000256" key="1">
    <source>
        <dbReference type="ARBA" id="ARBA00008754"/>
    </source>
</evidence>
<dbReference type="KEGG" id="ery:CP97_10425"/>
<organism evidence="4 5">
    <name type="scientific">Aurantiacibacter atlanticus</name>
    <dbReference type="NCBI Taxonomy" id="1648404"/>
    <lineage>
        <taxon>Bacteria</taxon>
        <taxon>Pseudomonadati</taxon>
        <taxon>Pseudomonadota</taxon>
        <taxon>Alphaproteobacteria</taxon>
        <taxon>Sphingomonadales</taxon>
        <taxon>Erythrobacteraceae</taxon>
        <taxon>Aurantiacibacter</taxon>
    </lineage>
</organism>
<dbReference type="EMBL" id="CP011310">
    <property type="protein sequence ID" value="AKQ43372.2"/>
    <property type="molecule type" value="Genomic_DNA"/>
</dbReference>
<dbReference type="InterPro" id="IPR003500">
    <property type="entry name" value="RpiB_LacA_LacB"/>
</dbReference>
<dbReference type="Gene3D" id="3.40.1400.10">
    <property type="entry name" value="Sugar-phosphate isomerase, RpiB/LacA/LacB"/>
    <property type="match status" value="1"/>
</dbReference>
<dbReference type="AlphaFoldDB" id="A0A0H4VF77"/>
<dbReference type="PIRSF" id="PIRSF005384">
    <property type="entry name" value="RpiB_LacA_B"/>
    <property type="match status" value="1"/>
</dbReference>
<feature type="binding site" evidence="3">
    <location>
        <position position="145"/>
    </location>
    <ligand>
        <name>D-ribulose 5-phosphate</name>
        <dbReference type="ChEBI" id="CHEBI:58121"/>
    </ligand>
</feature>
<feature type="binding site" evidence="3">
    <location>
        <position position="141"/>
    </location>
    <ligand>
        <name>D-ribulose 5-phosphate</name>
        <dbReference type="ChEBI" id="CHEBI:58121"/>
    </ligand>
</feature>
<feature type="binding site" evidence="3">
    <location>
        <begin position="12"/>
        <end position="13"/>
    </location>
    <ligand>
        <name>D-ribulose 5-phosphate</name>
        <dbReference type="ChEBI" id="CHEBI:58121"/>
    </ligand>
</feature>
<keyword evidence="4" id="KW-0413">Isomerase</keyword>
<dbReference type="Proteomes" id="UP000059113">
    <property type="component" value="Chromosome"/>
</dbReference>
<dbReference type="NCBIfam" id="NF004051">
    <property type="entry name" value="PRK05571.1"/>
    <property type="match status" value="1"/>
</dbReference>
<dbReference type="GO" id="GO:0016861">
    <property type="term" value="F:intramolecular oxidoreductase activity, interconverting aldoses and ketoses"/>
    <property type="evidence" value="ECO:0007669"/>
    <property type="project" value="UniProtKB-ARBA"/>
</dbReference>
<dbReference type="GO" id="GO:0005975">
    <property type="term" value="P:carbohydrate metabolic process"/>
    <property type="evidence" value="ECO:0007669"/>
    <property type="project" value="InterPro"/>
</dbReference>
<dbReference type="PANTHER" id="PTHR30345:SF0">
    <property type="entry name" value="DNA DAMAGE-REPAIR_TOLERATION PROTEIN DRT102"/>
    <property type="match status" value="1"/>
</dbReference>
<sequence length="154" mass="16314">MWLAMRIAIASDHAATDLKAELRDWLIEQGHDVADLGPETGESVDYPDYGFKLAEVIADGTAERGVALCGSGIGISIAVNRNAAVRCALVTEPFSAALAREHNNANVIAMGARLTGSDMAKACLSAFLETEFADAGDANGRHRRRVDKLSNQGS</sequence>
<evidence type="ECO:0000256" key="3">
    <source>
        <dbReference type="PIRSR" id="PIRSR005384-2"/>
    </source>
</evidence>
<dbReference type="SUPFAM" id="SSF89623">
    <property type="entry name" value="Ribose/Galactose isomerase RpiB/AlsB"/>
    <property type="match status" value="1"/>
</dbReference>
<dbReference type="InterPro" id="IPR036569">
    <property type="entry name" value="RpiB_LacA_LacB_sf"/>
</dbReference>
<dbReference type="STRING" id="1648404.CP97_10425"/>
<evidence type="ECO:0000313" key="5">
    <source>
        <dbReference type="Proteomes" id="UP000059113"/>
    </source>
</evidence>
<evidence type="ECO:0000313" key="4">
    <source>
        <dbReference type="EMBL" id="AKQ43372.2"/>
    </source>
</evidence>
<dbReference type="PANTHER" id="PTHR30345">
    <property type="entry name" value="RIBOSE-5-PHOSPHATE ISOMERASE B"/>
    <property type="match status" value="1"/>
</dbReference>
<keyword evidence="5" id="KW-1185">Reference proteome</keyword>
<proteinExistence type="inferred from homology"/>
<feature type="active site" description="Proton donor" evidence="2">
    <location>
        <position position="102"/>
    </location>
</feature>
<gene>
    <name evidence="4" type="ORF">CP97_10425</name>
</gene>
<feature type="binding site" evidence="3">
    <location>
        <begin position="70"/>
        <end position="74"/>
    </location>
    <ligand>
        <name>D-ribulose 5-phosphate</name>
        <dbReference type="ChEBI" id="CHEBI:58121"/>
    </ligand>
</feature>
<feature type="binding site" evidence="3">
    <location>
        <position position="103"/>
    </location>
    <ligand>
        <name>D-ribulose 5-phosphate</name>
        <dbReference type="ChEBI" id="CHEBI:58121"/>
    </ligand>
</feature>